<dbReference type="PANTHER" id="PTHR43016">
    <property type="entry name" value="PRESEQUENCE PROTEASE"/>
    <property type="match status" value="1"/>
</dbReference>
<dbReference type="GO" id="GO:0004222">
    <property type="term" value="F:metalloendopeptidase activity"/>
    <property type="evidence" value="ECO:0007669"/>
    <property type="project" value="TreeGrafter"/>
</dbReference>
<organism evidence="3 4">
    <name type="scientific">Kipferlia bialata</name>
    <dbReference type="NCBI Taxonomy" id="797122"/>
    <lineage>
        <taxon>Eukaryota</taxon>
        <taxon>Metamonada</taxon>
        <taxon>Carpediemonas-like organisms</taxon>
        <taxon>Kipferlia</taxon>
    </lineage>
</organism>
<evidence type="ECO:0000313" key="4">
    <source>
        <dbReference type="Proteomes" id="UP000265618"/>
    </source>
</evidence>
<dbReference type="AlphaFoldDB" id="A0A9K3CRN6"/>
<dbReference type="InterPro" id="IPR013578">
    <property type="entry name" value="Peptidase_M16C_assoc"/>
</dbReference>
<dbReference type="InterPro" id="IPR007863">
    <property type="entry name" value="Peptidase_M16_C"/>
</dbReference>
<protein>
    <recommendedName>
        <fullName evidence="2">Peptidase M16C associated domain-containing protein</fullName>
    </recommendedName>
</protein>
<dbReference type="Pfam" id="PF08367">
    <property type="entry name" value="M16C_assoc"/>
    <property type="match status" value="1"/>
</dbReference>
<dbReference type="Pfam" id="PF05193">
    <property type="entry name" value="Peptidase_M16_C"/>
    <property type="match status" value="1"/>
</dbReference>
<evidence type="ECO:0000256" key="1">
    <source>
        <dbReference type="SAM" id="MobiDB-lite"/>
    </source>
</evidence>
<feature type="region of interest" description="Disordered" evidence="1">
    <location>
        <begin position="144"/>
        <end position="171"/>
    </location>
</feature>
<sequence>MPKISPPQVVKVTYVEDITCNAIQLVHIETGARVLKLESADVEKMFIVAFRTPPPDDTGLPHILEHSVLCGSKRYPLKEPFTNLLQSSLQTFLNAFTYSDKTCYPISSRCLADYTNLSNVYLDAVFQPNITESTFQQEGWHLHVTGDKEEGESKKEGETKEESEEEEEGSSKDCAACIKGVVYNEMQGAFSDALSLLYDESEQALFPDTPLGNCSGGAPEAIRTLTYERFTEFHRTYYHPANASVIVYGDCPLETELQTLAEHLAPFKKTTDPVPPMPMQTPFKEPTLCRVPYPGDNMEKGACLGLAYQIGDVRDQTELYALTLVDTVLNDLPGSVLKEAVQKVVGSYHSCLDTHLAQPMITLVGQQCAASDWETFEKCILDTLKEVVANPPPLESFYAALSSLSFSLREPPQGEPRGLQLALRVLRTWLYDHSTDGSGEETDMCLTLMHTDMHINALKAKMESEGVGYFVSLIEKYFVNNTHRAGVIVEPKADLEKERAAEMEASIKAMFDKDPTLKERARAETAELLKRQSDTDSPEALETLPKLSREDLPASVDNFPVVETTTPMGIKAVSHDTSACGGKGLAYVRTYLEVSDLATPEEISSASLLSSLLFSVASKTMSYAEMALAVERYTGGIAVGMSSSALPYAPQNLSGSPEERYRTIITLSVRMLSENTQKGMELLVDALAGFDEALGDRARLLEVITEMISSMETNLLRAGNALAAMRAKAHFSGKAHTQDCSGGLSYLHFLRKCAAILAPPKTEGDAEAPVDTTAADAFVDGLKTLWKRIFVNEPSRALVSVGVEPEQMKPTFKIVDATIGAHMGIKALPRSVLSARWRFLPMPAMAPLPGTSEVILSPSAAVSYCAQFGKVKQTEKGEAVSRGEKAAPLKDYMLSSSQDMFASHVLSTGYLWDEVRVKGGAYGSSCIATTDNMIGCTSYRDPNVTNTLSLFRGAPQNLREQSLTDEELLPLLIGTIGSLQRDLSPAGASLCATSRYICGRTPEIVDAEYQHLLAMSVEDLKQFGGKLEQCLGEGHWCVLCSEGTYQESGLKADVETKL</sequence>
<dbReference type="GO" id="GO:0046872">
    <property type="term" value="F:metal ion binding"/>
    <property type="evidence" value="ECO:0007669"/>
    <property type="project" value="InterPro"/>
</dbReference>
<dbReference type="Gene3D" id="3.30.830.10">
    <property type="entry name" value="Metalloenzyme, LuxS/M16 peptidase-like"/>
    <property type="match status" value="4"/>
</dbReference>
<dbReference type="PANTHER" id="PTHR43016:SF13">
    <property type="entry name" value="PRESEQUENCE PROTEASE, MITOCHONDRIAL"/>
    <property type="match status" value="1"/>
</dbReference>
<feature type="compositionally biased region" description="Basic and acidic residues" evidence="1">
    <location>
        <begin position="144"/>
        <end position="160"/>
    </location>
</feature>
<dbReference type="SMART" id="SM01264">
    <property type="entry name" value="M16C_associated"/>
    <property type="match status" value="1"/>
</dbReference>
<keyword evidence="4" id="KW-1185">Reference proteome</keyword>
<dbReference type="GO" id="GO:0016485">
    <property type="term" value="P:protein processing"/>
    <property type="evidence" value="ECO:0007669"/>
    <property type="project" value="TreeGrafter"/>
</dbReference>
<comment type="caution">
    <text evidence="3">The sequence shown here is derived from an EMBL/GenBank/DDBJ whole genome shotgun (WGS) entry which is preliminary data.</text>
</comment>
<dbReference type="EMBL" id="BDIP01000149">
    <property type="protein sequence ID" value="GIQ80344.1"/>
    <property type="molecule type" value="Genomic_DNA"/>
</dbReference>
<evidence type="ECO:0000259" key="2">
    <source>
        <dbReference type="SMART" id="SM01264"/>
    </source>
</evidence>
<proteinExistence type="predicted"/>
<dbReference type="InterPro" id="IPR011249">
    <property type="entry name" value="Metalloenz_LuxS/M16"/>
</dbReference>
<dbReference type="Pfam" id="PF22516">
    <property type="entry name" value="PreP_C"/>
    <property type="match status" value="1"/>
</dbReference>
<accession>A0A9K3CRN6</accession>
<reference evidence="3 4" key="1">
    <citation type="journal article" date="2018" name="PLoS ONE">
        <title>The draft genome of Kipferlia bialata reveals reductive genome evolution in fornicate parasites.</title>
        <authorList>
            <person name="Tanifuji G."/>
            <person name="Takabayashi S."/>
            <person name="Kume K."/>
            <person name="Takagi M."/>
            <person name="Nakayama T."/>
            <person name="Kamikawa R."/>
            <person name="Inagaki Y."/>
            <person name="Hashimoto T."/>
        </authorList>
    </citation>
    <scope>NUCLEOTIDE SEQUENCE [LARGE SCALE GENOMIC DNA]</scope>
    <source>
        <strain evidence="3">NY0173</strain>
    </source>
</reference>
<feature type="domain" description="Peptidase M16C associated" evidence="2">
    <location>
        <begin position="489"/>
        <end position="753"/>
    </location>
</feature>
<gene>
    <name evidence="3" type="ORF">KIPB_001124</name>
</gene>
<dbReference type="Proteomes" id="UP000265618">
    <property type="component" value="Unassembled WGS sequence"/>
</dbReference>
<dbReference type="SUPFAM" id="SSF63411">
    <property type="entry name" value="LuxS/MPP-like metallohydrolase"/>
    <property type="match status" value="4"/>
</dbReference>
<evidence type="ECO:0000313" key="3">
    <source>
        <dbReference type="EMBL" id="GIQ80344.1"/>
    </source>
</evidence>
<dbReference type="OrthoDB" id="10250783at2759"/>
<name>A0A9K3CRN6_9EUKA</name>
<dbReference type="InterPro" id="IPR055130">
    <property type="entry name" value="PreP_C"/>
</dbReference>